<keyword evidence="9 12" id="KW-0808">Transferase</keyword>
<keyword evidence="10 12" id="KW-0012">Acyltransferase</keyword>
<comment type="caution">
    <text evidence="15">The sequence shown here is derived from an EMBL/GenBank/DDBJ whole genome shotgun (WGS) entry which is preliminary data.</text>
</comment>
<evidence type="ECO:0000256" key="12">
    <source>
        <dbReference type="PIRNR" id="PIRNR006107"/>
    </source>
</evidence>
<dbReference type="NCBIfam" id="NF004167">
    <property type="entry name" value="PRK05632.1"/>
    <property type="match status" value="1"/>
</dbReference>
<evidence type="ECO:0000313" key="16">
    <source>
        <dbReference type="Proteomes" id="UP000760472"/>
    </source>
</evidence>
<dbReference type="InterPro" id="IPR016475">
    <property type="entry name" value="P-Actrans_bac"/>
</dbReference>
<dbReference type="Gene3D" id="3.40.50.10950">
    <property type="match status" value="1"/>
</dbReference>
<dbReference type="Pfam" id="PF07085">
    <property type="entry name" value="DRTGG"/>
    <property type="match status" value="1"/>
</dbReference>
<evidence type="ECO:0000256" key="5">
    <source>
        <dbReference type="ARBA" id="ARBA00011643"/>
    </source>
</evidence>
<protein>
    <recommendedName>
        <fullName evidence="7 12">Phosphate acetyltransferase</fullName>
        <ecNumber evidence="6 12">2.3.1.8</ecNumber>
    </recommendedName>
    <alternativeName>
        <fullName evidence="11 12">Phosphotransacetylase</fullName>
    </alternativeName>
</protein>
<dbReference type="Gene3D" id="3.40.1390.20">
    <property type="entry name" value="HprK N-terminal domain-like"/>
    <property type="match status" value="1"/>
</dbReference>
<dbReference type="RefSeq" id="WP_205213462.1">
    <property type="nucleotide sequence ID" value="NZ_JAFFZP010000011.1"/>
</dbReference>
<evidence type="ECO:0000259" key="14">
    <source>
        <dbReference type="Pfam" id="PF07085"/>
    </source>
</evidence>
<sequence>MSQALLLAPTGVGAGLTTAVLGLFQAMNRQGIKVHFFKPIAQGNGHSTDITIAMLQGDCSSPIASPVAIRDVEQLVSQDKGNEVLEQIVARYEQSLPTDNEVVIIEGMVHTESQPYATRINQEIAKALDAQVVLVATPGHDTVEALQDHIDITARAYGGIKSKQLLGCILSKLGAPIDREGHMQPFLSTGNTVTHSLTEEVIREHATIFNSQFRLLGCIPWNRDLITPRVKDISDYLGASVINTGEIATRRVNRIALCAKSVANAINELRPGTLIFTPGDRDDMIVAACMAAVNGVELAALILTGGVTPSAAVLKLCAGACESGLPILSIPMDSWQTAMAMTQLNQETRADDLPRIRDIKEATAAHIDREWLATLVDSHYQRRLSPPAFRYQLIKRARLANKVIVLPEGNEPRTVKAAAICAERGIARCVLLGNTKEILQIAKNQGVTLNDNVTISDPQLIRQNYIKRLVELRRHKGMTEIIAEEQLQDNVVLGTLMLEMGHVDGLVSGAEHTTANTIRPPMQLIKTAPGCNLISSIFFMCLPEQVLIYGDCAINPDPNAEQLADIAIQSAESAVAFGIPPRVAMISYSTGGSGQGADVEKVRQATRIAREKRPDLLIDGPLQYDAAVMESVARSKAPGSTVAGQATVFIFPDLNTGNTTYKAVQRSADVISIGPMLQGMRKPVNDLSRGALVDDIVFTIALTAIQAGAGNSQQN</sequence>
<name>A0ABS2W7G9_9GAMM</name>
<keyword evidence="16" id="KW-1185">Reference proteome</keyword>
<dbReference type="PANTHER" id="PTHR43356">
    <property type="entry name" value="PHOSPHATE ACETYLTRANSFERASE"/>
    <property type="match status" value="1"/>
</dbReference>
<comment type="domain">
    <text evidence="12">The N-terminal region seems to be important for proper quaternary structure. The C-terminal region contains the substrate-binding site.</text>
</comment>
<dbReference type="PIRSF" id="PIRSF006107">
    <property type="entry name" value="PhpActrans_proteobac"/>
    <property type="match status" value="1"/>
</dbReference>
<dbReference type="InterPro" id="IPR050500">
    <property type="entry name" value="Phos_Acetyltrans/Butyryltrans"/>
</dbReference>
<dbReference type="Pfam" id="PF13500">
    <property type="entry name" value="AAA_26"/>
    <property type="match status" value="1"/>
</dbReference>
<comment type="subunit">
    <text evidence="5">Homohexamer.</text>
</comment>
<evidence type="ECO:0000256" key="1">
    <source>
        <dbReference type="ARBA" id="ARBA00004496"/>
    </source>
</evidence>
<evidence type="ECO:0000256" key="3">
    <source>
        <dbReference type="ARBA" id="ARBA00008756"/>
    </source>
</evidence>
<dbReference type="SUPFAM" id="SSF52540">
    <property type="entry name" value="P-loop containing nucleoside triphosphate hydrolases"/>
    <property type="match status" value="1"/>
</dbReference>
<dbReference type="Gene3D" id="3.40.50.300">
    <property type="entry name" value="P-loop containing nucleotide triphosphate hydrolases"/>
    <property type="match status" value="1"/>
</dbReference>
<dbReference type="EC" id="2.3.1.8" evidence="6 12"/>
<dbReference type="CDD" id="cd03109">
    <property type="entry name" value="DTBS"/>
    <property type="match status" value="1"/>
</dbReference>
<dbReference type="InterPro" id="IPR042113">
    <property type="entry name" value="P_AcTrfase_dom1"/>
</dbReference>
<comment type="similarity">
    <text evidence="4 12">In the N-terminal section; belongs to the CobB/CobQ family.</text>
</comment>
<evidence type="ECO:0000313" key="15">
    <source>
        <dbReference type="EMBL" id="MBN0987555.1"/>
    </source>
</evidence>
<comment type="similarity">
    <text evidence="3 12">In the C-terminal section; belongs to the phosphate acetyltransferase and butyryltransferase family.</text>
</comment>
<comment type="function">
    <text evidence="12">Involved in acetate metabolism.</text>
</comment>
<gene>
    <name evidence="15" type="primary">pta</name>
    <name evidence="15" type="ORF">JW498_09290</name>
</gene>
<evidence type="ECO:0000256" key="9">
    <source>
        <dbReference type="ARBA" id="ARBA00022679"/>
    </source>
</evidence>
<keyword evidence="8 12" id="KW-0963">Cytoplasm</keyword>
<dbReference type="InterPro" id="IPR028979">
    <property type="entry name" value="Ser_kin/Pase_Hpr-like_N_sf"/>
</dbReference>
<evidence type="ECO:0000256" key="6">
    <source>
        <dbReference type="ARBA" id="ARBA00012707"/>
    </source>
</evidence>
<evidence type="ECO:0000256" key="10">
    <source>
        <dbReference type="ARBA" id="ARBA00023315"/>
    </source>
</evidence>
<dbReference type="InterPro" id="IPR010766">
    <property type="entry name" value="DRTGG"/>
</dbReference>
<proteinExistence type="inferred from homology"/>
<dbReference type="InterPro" id="IPR004614">
    <property type="entry name" value="P_AcTrfase"/>
</dbReference>
<evidence type="ECO:0000256" key="2">
    <source>
        <dbReference type="ARBA" id="ARBA00004989"/>
    </source>
</evidence>
<dbReference type="PANTHER" id="PTHR43356:SF3">
    <property type="entry name" value="PHOSPHATE ACETYLTRANSFERASE"/>
    <property type="match status" value="1"/>
</dbReference>
<comment type="pathway">
    <text evidence="2 12">Metabolic intermediate biosynthesis; acetyl-CoA biosynthesis; acetyl-CoA from acetate: step 2/2.</text>
</comment>
<dbReference type="Gene3D" id="3.40.50.10750">
    <property type="entry name" value="Isocitrate/Isopropylmalate dehydrogenase-like"/>
    <property type="match status" value="1"/>
</dbReference>
<dbReference type="NCBIfam" id="TIGR00651">
    <property type="entry name" value="pta"/>
    <property type="match status" value="1"/>
</dbReference>
<dbReference type="GO" id="GO:0008959">
    <property type="term" value="F:phosphate acetyltransferase activity"/>
    <property type="evidence" value="ECO:0007669"/>
    <property type="project" value="UniProtKB-EC"/>
</dbReference>
<accession>A0ABS2W7G9</accession>
<evidence type="ECO:0000256" key="11">
    <source>
        <dbReference type="ARBA" id="ARBA00031108"/>
    </source>
</evidence>
<dbReference type="InterPro" id="IPR027417">
    <property type="entry name" value="P-loop_NTPase"/>
</dbReference>
<dbReference type="InterPro" id="IPR042112">
    <property type="entry name" value="P_AcTrfase_dom2"/>
</dbReference>
<evidence type="ECO:0000256" key="7">
    <source>
        <dbReference type="ARBA" id="ARBA00021528"/>
    </source>
</evidence>
<dbReference type="NCBIfam" id="NF007233">
    <property type="entry name" value="PRK09653.1"/>
    <property type="match status" value="1"/>
</dbReference>
<organism evidence="15 16">
    <name type="scientific">Amphritea pacifica</name>
    <dbReference type="NCBI Taxonomy" id="2811233"/>
    <lineage>
        <taxon>Bacteria</taxon>
        <taxon>Pseudomonadati</taxon>
        <taxon>Pseudomonadota</taxon>
        <taxon>Gammaproteobacteria</taxon>
        <taxon>Oceanospirillales</taxon>
        <taxon>Oceanospirillaceae</taxon>
        <taxon>Amphritea</taxon>
    </lineage>
</organism>
<dbReference type="Proteomes" id="UP000760472">
    <property type="component" value="Unassembled WGS sequence"/>
</dbReference>
<evidence type="ECO:0000259" key="13">
    <source>
        <dbReference type="Pfam" id="PF01515"/>
    </source>
</evidence>
<dbReference type="InterPro" id="IPR002505">
    <property type="entry name" value="PTA_PTB"/>
</dbReference>
<evidence type="ECO:0000256" key="4">
    <source>
        <dbReference type="ARBA" id="ARBA00009786"/>
    </source>
</evidence>
<dbReference type="EMBL" id="JAFFZP010000011">
    <property type="protein sequence ID" value="MBN0987555.1"/>
    <property type="molecule type" value="Genomic_DNA"/>
</dbReference>
<feature type="domain" description="DRTGG" evidence="14">
    <location>
        <begin position="232"/>
        <end position="343"/>
    </location>
</feature>
<reference evidence="15 16" key="1">
    <citation type="submission" date="2021-02" db="EMBL/GenBank/DDBJ databases">
        <title>A novel species of genus Amphritea isolated from a fishpond in China.</title>
        <authorList>
            <person name="Lu H."/>
        </authorList>
    </citation>
    <scope>NUCLEOTIDE SEQUENCE [LARGE SCALE GENOMIC DNA]</scope>
    <source>
        <strain evidence="15 16">RP18W</strain>
    </source>
</reference>
<dbReference type="SUPFAM" id="SSF75138">
    <property type="entry name" value="HprK N-terminal domain-like"/>
    <property type="match status" value="1"/>
</dbReference>
<dbReference type="SUPFAM" id="SSF53659">
    <property type="entry name" value="Isocitrate/Isopropylmalate dehydrogenase-like"/>
    <property type="match status" value="1"/>
</dbReference>
<comment type="catalytic activity">
    <reaction evidence="12">
        <text>acetyl-CoA + phosphate = acetyl phosphate + CoA</text>
        <dbReference type="Rhea" id="RHEA:19521"/>
        <dbReference type="ChEBI" id="CHEBI:22191"/>
        <dbReference type="ChEBI" id="CHEBI:43474"/>
        <dbReference type="ChEBI" id="CHEBI:57287"/>
        <dbReference type="ChEBI" id="CHEBI:57288"/>
        <dbReference type="EC" id="2.3.1.8"/>
    </reaction>
</comment>
<comment type="subcellular location">
    <subcellularLocation>
        <location evidence="1 12">Cytoplasm</location>
    </subcellularLocation>
</comment>
<feature type="domain" description="Phosphate acetyl/butaryl transferase" evidence="13">
    <location>
        <begin position="389"/>
        <end position="704"/>
    </location>
</feature>
<dbReference type="Pfam" id="PF01515">
    <property type="entry name" value="PTA_PTB"/>
    <property type="match status" value="1"/>
</dbReference>
<evidence type="ECO:0000256" key="8">
    <source>
        <dbReference type="ARBA" id="ARBA00022490"/>
    </source>
</evidence>